<reference evidence="1 2" key="1">
    <citation type="submission" date="2015-09" db="EMBL/GenBank/DDBJ databases">
        <title>Genome announcement of multiple Pseudomonas syringae strains.</title>
        <authorList>
            <person name="Thakur S."/>
            <person name="Wang P.W."/>
            <person name="Gong Y."/>
            <person name="Weir B.S."/>
            <person name="Guttman D.S."/>
        </authorList>
    </citation>
    <scope>NUCLEOTIDE SEQUENCE [LARGE SCALE GENOMIC DNA]</scope>
    <source>
        <strain evidence="1 2">ICMP2802</strain>
    </source>
</reference>
<dbReference type="AlphaFoldDB" id="A0A0P9LWT2"/>
<accession>A0A0P9LWT2</accession>
<comment type="caution">
    <text evidence="1">The sequence shown here is derived from an EMBL/GenBank/DDBJ whole genome shotgun (WGS) entry which is preliminary data.</text>
</comment>
<protein>
    <submittedName>
        <fullName evidence="1">Uncharacterized protein</fullName>
    </submittedName>
</protein>
<evidence type="ECO:0000313" key="1">
    <source>
        <dbReference type="EMBL" id="KPW21705.1"/>
    </source>
</evidence>
<organism evidence="1 2">
    <name type="scientific">Pseudomonas syringae pv. aceris</name>
    <dbReference type="NCBI Taxonomy" id="199198"/>
    <lineage>
        <taxon>Bacteria</taxon>
        <taxon>Pseudomonadati</taxon>
        <taxon>Pseudomonadota</taxon>
        <taxon>Gammaproteobacteria</taxon>
        <taxon>Pseudomonadales</taxon>
        <taxon>Pseudomonadaceae</taxon>
        <taxon>Pseudomonas</taxon>
        <taxon>Pseudomonas syringae</taxon>
    </lineage>
</organism>
<dbReference type="PATRIC" id="fig|199198.5.peg.2653"/>
<dbReference type="Proteomes" id="UP000050297">
    <property type="component" value="Unassembled WGS sequence"/>
</dbReference>
<dbReference type="EMBL" id="LJPM01000214">
    <property type="protein sequence ID" value="KPW21705.1"/>
    <property type="molecule type" value="Genomic_DNA"/>
</dbReference>
<dbReference type="RefSeq" id="WP_004408596.1">
    <property type="nucleotide sequence ID" value="NZ_LGAR01000040.1"/>
</dbReference>
<evidence type="ECO:0000313" key="2">
    <source>
        <dbReference type="Proteomes" id="UP000050297"/>
    </source>
</evidence>
<proteinExistence type="predicted"/>
<name>A0A0P9LWT2_PSESX</name>
<sequence length="194" mass="21505">MALDWPESLEPSQTTWGVTYNNRAFTSILSNSQQILGYPGAYWLCTMNFGVLFDEDERELTSLIGRLQGMYGTVNIPAITRTRQDDIGAAVVVSGFSQATFMTIGGVTPGAKVFSMGDYITIGGEMFEVVQDARSTADGKVQVSLNKRIRKTLAVGAHVEYRNPYSEMRRLDDTHQVVQDPLVSTSTLQFREAF</sequence>
<gene>
    <name evidence="1" type="ORF">ALO91_01884</name>
</gene>